<accession>A0A402AHX6</accession>
<comment type="caution">
    <text evidence="2">The sequence shown here is derived from an EMBL/GenBank/DDBJ whole genome shotgun (WGS) entry which is preliminary data.</text>
</comment>
<name>A0A402AHX6_9CHLR</name>
<keyword evidence="1" id="KW-0472">Membrane</keyword>
<evidence type="ECO:0000313" key="3">
    <source>
        <dbReference type="Proteomes" id="UP000287188"/>
    </source>
</evidence>
<dbReference type="AlphaFoldDB" id="A0A402AHX6"/>
<protein>
    <submittedName>
        <fullName evidence="2">Uncharacterized protein</fullName>
    </submittedName>
</protein>
<dbReference type="Proteomes" id="UP000287188">
    <property type="component" value="Unassembled WGS sequence"/>
</dbReference>
<sequence length="80" mass="9144">MQEFLPRRLHDGIFFAILIVLLGGLAVLLHINPIYSSDQSHFVLQAQAWLNGRLDIGVHLQDTIIINGKVYFVYPPYLHC</sequence>
<reference evidence="3" key="1">
    <citation type="submission" date="2018-12" db="EMBL/GenBank/DDBJ databases">
        <title>Tengunoibacter tsumagoiensis gen. nov., sp. nov., Dictyobacter kobayashii sp. nov., D. alpinus sp. nov., and D. joshuensis sp. nov. and description of Dictyobacteraceae fam. nov. within the order Ktedonobacterales isolated from Tengu-no-mugimeshi.</title>
        <authorList>
            <person name="Wang C.M."/>
            <person name="Zheng Y."/>
            <person name="Sakai Y."/>
            <person name="Toyoda A."/>
            <person name="Minakuchi Y."/>
            <person name="Abe K."/>
            <person name="Yokota A."/>
            <person name="Yabe S."/>
        </authorList>
    </citation>
    <scope>NUCLEOTIDE SEQUENCE [LARGE SCALE GENOMIC DNA]</scope>
    <source>
        <strain evidence="3">Uno11</strain>
    </source>
</reference>
<dbReference type="EMBL" id="BIFS01000001">
    <property type="protein sequence ID" value="GCE18707.1"/>
    <property type="molecule type" value="Genomic_DNA"/>
</dbReference>
<evidence type="ECO:0000313" key="2">
    <source>
        <dbReference type="EMBL" id="GCE18707.1"/>
    </source>
</evidence>
<keyword evidence="1" id="KW-0812">Transmembrane</keyword>
<gene>
    <name evidence="2" type="ORF">KDK_25070</name>
</gene>
<proteinExistence type="predicted"/>
<organism evidence="2 3">
    <name type="scientific">Dictyobacter kobayashii</name>
    <dbReference type="NCBI Taxonomy" id="2014872"/>
    <lineage>
        <taxon>Bacteria</taxon>
        <taxon>Bacillati</taxon>
        <taxon>Chloroflexota</taxon>
        <taxon>Ktedonobacteria</taxon>
        <taxon>Ktedonobacterales</taxon>
        <taxon>Dictyobacteraceae</taxon>
        <taxon>Dictyobacter</taxon>
    </lineage>
</organism>
<evidence type="ECO:0000256" key="1">
    <source>
        <dbReference type="SAM" id="Phobius"/>
    </source>
</evidence>
<feature type="transmembrane region" description="Helical" evidence="1">
    <location>
        <begin position="12"/>
        <end position="31"/>
    </location>
</feature>
<dbReference type="RefSeq" id="WP_126550212.1">
    <property type="nucleotide sequence ID" value="NZ_BIFS01000001.1"/>
</dbReference>
<keyword evidence="3" id="KW-1185">Reference proteome</keyword>
<keyword evidence="1" id="KW-1133">Transmembrane helix</keyword>